<dbReference type="GO" id="GO:0006685">
    <property type="term" value="P:sphingomyelin catabolic process"/>
    <property type="evidence" value="ECO:0007669"/>
    <property type="project" value="UniProtKB-UniRule"/>
</dbReference>
<dbReference type="GO" id="GO:0016020">
    <property type="term" value="C:membrane"/>
    <property type="evidence" value="ECO:0007669"/>
    <property type="project" value="GOC"/>
</dbReference>
<dbReference type="InterPro" id="IPR045473">
    <property type="entry name" value="ASM_C"/>
</dbReference>
<comment type="catalytic activity">
    <reaction evidence="11">
        <text>a sphingomyelin + H2O = phosphocholine + an N-acylsphing-4-enine + H(+)</text>
        <dbReference type="Rhea" id="RHEA:19253"/>
        <dbReference type="ChEBI" id="CHEBI:15377"/>
        <dbReference type="ChEBI" id="CHEBI:15378"/>
        <dbReference type="ChEBI" id="CHEBI:17636"/>
        <dbReference type="ChEBI" id="CHEBI:52639"/>
        <dbReference type="ChEBI" id="CHEBI:295975"/>
        <dbReference type="EC" id="3.1.4.12"/>
    </reaction>
    <physiologicalReaction direction="left-to-right" evidence="11">
        <dbReference type="Rhea" id="RHEA:19254"/>
    </physiologicalReaction>
</comment>
<comment type="similarity">
    <text evidence="2 12">Belongs to the acid sphingomyelinase family.</text>
</comment>
<gene>
    <name evidence="17" type="ORF">CAPTEDRAFT_207669</name>
</gene>
<evidence type="ECO:0000256" key="11">
    <source>
        <dbReference type="ARBA" id="ARBA00047268"/>
    </source>
</evidence>
<dbReference type="OMA" id="CIGFIES"/>
<feature type="binding site" evidence="13">
    <location>
        <position position="272"/>
    </location>
    <ligand>
        <name>Zn(2+)</name>
        <dbReference type="ChEBI" id="CHEBI:29105"/>
        <label>2</label>
    </ligand>
</feature>
<dbReference type="EMBL" id="KB297837">
    <property type="protein sequence ID" value="ELU09883.1"/>
    <property type="molecule type" value="Genomic_DNA"/>
</dbReference>
<keyword evidence="4 13" id="KW-0479">Metal-binding</keyword>
<feature type="disulfide bond" evidence="14">
    <location>
        <begin position="38"/>
        <end position="115"/>
    </location>
</feature>
<feature type="disulfide bond" evidence="14">
    <location>
        <begin position="184"/>
        <end position="204"/>
    </location>
</feature>
<dbReference type="GO" id="GO:0046872">
    <property type="term" value="F:metal ion binding"/>
    <property type="evidence" value="ECO:0007669"/>
    <property type="project" value="UniProtKB-KW"/>
</dbReference>
<keyword evidence="8 14" id="KW-1015">Disulfide bond</keyword>
<keyword evidence="7 13" id="KW-0862">Zinc</keyword>
<dbReference type="Gene3D" id="1.10.225.10">
    <property type="entry name" value="Saposin-like"/>
    <property type="match status" value="1"/>
</dbReference>
<organism evidence="17">
    <name type="scientific">Capitella teleta</name>
    <name type="common">Polychaete worm</name>
    <dbReference type="NCBI Taxonomy" id="283909"/>
    <lineage>
        <taxon>Eukaryota</taxon>
        <taxon>Metazoa</taxon>
        <taxon>Spiralia</taxon>
        <taxon>Lophotrochozoa</taxon>
        <taxon>Annelida</taxon>
        <taxon>Polychaeta</taxon>
        <taxon>Sedentaria</taxon>
        <taxon>Scolecida</taxon>
        <taxon>Capitellidae</taxon>
        <taxon>Capitella</taxon>
    </lineage>
</organism>
<dbReference type="InterPro" id="IPR008139">
    <property type="entry name" value="SaposinB_dom"/>
</dbReference>
<dbReference type="GO" id="GO:0016798">
    <property type="term" value="F:hydrolase activity, acting on glycosyl bonds"/>
    <property type="evidence" value="ECO:0007669"/>
    <property type="project" value="UniProtKB-KW"/>
</dbReference>
<evidence type="ECO:0000256" key="9">
    <source>
        <dbReference type="ARBA" id="ARBA00023180"/>
    </source>
</evidence>
<feature type="binding site" evidence="13">
    <location>
        <position position="163"/>
    </location>
    <ligand>
        <name>Zn(2+)</name>
        <dbReference type="ChEBI" id="CHEBI:29105"/>
        <label>1</label>
    </ligand>
</feature>
<feature type="disulfide bond" evidence="14">
    <location>
        <begin position="41"/>
        <end position="109"/>
    </location>
</feature>
<comment type="cofactor">
    <cofactor evidence="13">
        <name>Zn(2+)</name>
        <dbReference type="ChEBI" id="CHEBI:29105"/>
    </cofactor>
    <text evidence="13">Binds 2 Zn(2+) ions per subunit.</text>
</comment>
<keyword evidence="6 12" id="KW-0378">Hydrolase</keyword>
<feature type="binding site" evidence="13">
    <location>
        <position position="379"/>
    </location>
    <ligand>
        <name>Zn(2+)</name>
        <dbReference type="ChEBI" id="CHEBI:29105"/>
        <label>2</label>
    </ligand>
</feature>
<evidence type="ECO:0000256" key="13">
    <source>
        <dbReference type="PIRSR" id="PIRSR000948-1"/>
    </source>
</evidence>
<evidence type="ECO:0000256" key="5">
    <source>
        <dbReference type="ARBA" id="ARBA00022729"/>
    </source>
</evidence>
<dbReference type="InterPro" id="IPR011001">
    <property type="entry name" value="Saposin-like"/>
</dbReference>
<feature type="binding site" evidence="13">
    <location>
        <position position="414"/>
    </location>
    <ligand>
        <name>Zn(2+)</name>
        <dbReference type="ChEBI" id="CHEBI:29105"/>
        <label>1</label>
    </ligand>
</feature>
<evidence type="ECO:0000256" key="4">
    <source>
        <dbReference type="ARBA" id="ARBA00022723"/>
    </source>
</evidence>
<dbReference type="Pfam" id="PF00149">
    <property type="entry name" value="Metallophos"/>
    <property type="match status" value="1"/>
</dbReference>
<protein>
    <recommendedName>
        <fullName evidence="12">Sphingomyelin phosphodiesterase</fullName>
    </recommendedName>
</protein>
<dbReference type="GO" id="GO:0046513">
    <property type="term" value="P:ceramide biosynthetic process"/>
    <property type="evidence" value="ECO:0007669"/>
    <property type="project" value="UniProtKB-ARBA"/>
</dbReference>
<reference evidence="18" key="3">
    <citation type="submission" date="2015-06" db="UniProtKB">
        <authorList>
            <consortium name="EnsemblMetazoa"/>
        </authorList>
    </citation>
    <scope>IDENTIFICATION</scope>
</reference>
<feature type="disulfide bond" evidence="14">
    <location>
        <begin position="534"/>
        <end position="538"/>
    </location>
</feature>
<feature type="chain" id="PRO_5009349910" description="Sphingomyelin phosphodiesterase" evidence="15">
    <location>
        <begin position="19"/>
        <end position="561"/>
    </location>
</feature>
<dbReference type="InterPro" id="IPR004843">
    <property type="entry name" value="Calcineurin-like_PHP"/>
</dbReference>
<keyword evidence="3" id="KW-0964">Secreted</keyword>
<dbReference type="InterPro" id="IPR029052">
    <property type="entry name" value="Metallo-depent_PP-like"/>
</dbReference>
<evidence type="ECO:0000256" key="10">
    <source>
        <dbReference type="ARBA" id="ARBA00023295"/>
    </source>
</evidence>
<proteinExistence type="inferred from homology"/>
<dbReference type="EMBL" id="AMQN01006211">
    <property type="status" value="NOT_ANNOTATED_CDS"/>
    <property type="molecule type" value="Genomic_DNA"/>
</dbReference>
<feature type="binding site" evidence="13">
    <location>
        <position position="412"/>
    </location>
    <ligand>
        <name>Zn(2+)</name>
        <dbReference type="ChEBI" id="CHEBI:29105"/>
        <label>2</label>
    </ligand>
</feature>
<evidence type="ECO:0000256" key="2">
    <source>
        <dbReference type="ARBA" id="ARBA00008234"/>
    </source>
</evidence>
<dbReference type="SUPFAM" id="SSF47862">
    <property type="entry name" value="Saposin"/>
    <property type="match status" value="1"/>
</dbReference>
<evidence type="ECO:0000256" key="1">
    <source>
        <dbReference type="ARBA" id="ARBA00004613"/>
    </source>
</evidence>
<keyword evidence="5 15" id="KW-0732">Signal</keyword>
<dbReference type="AlphaFoldDB" id="R7UUN9"/>
<feature type="disulfide bond" evidence="14">
    <location>
        <begin position="178"/>
        <end position="183"/>
    </location>
</feature>
<evidence type="ECO:0000256" key="6">
    <source>
        <dbReference type="ARBA" id="ARBA00022801"/>
    </source>
</evidence>
<dbReference type="GO" id="GO:0005576">
    <property type="term" value="C:extracellular region"/>
    <property type="evidence" value="ECO:0007669"/>
    <property type="project" value="UniProtKB-SubCell"/>
</dbReference>
<feature type="binding site" evidence="13">
    <location>
        <position position="232"/>
    </location>
    <ligand>
        <name>Zn(2+)</name>
        <dbReference type="ChEBI" id="CHEBI:29105"/>
        <label>2</label>
    </ligand>
</feature>
<evidence type="ECO:0000313" key="17">
    <source>
        <dbReference type="EMBL" id="ELU09883.1"/>
    </source>
</evidence>
<evidence type="ECO:0000256" key="7">
    <source>
        <dbReference type="ARBA" id="ARBA00022833"/>
    </source>
</evidence>
<reference evidence="19" key="1">
    <citation type="submission" date="2012-12" db="EMBL/GenBank/DDBJ databases">
        <authorList>
            <person name="Hellsten U."/>
            <person name="Grimwood J."/>
            <person name="Chapman J.A."/>
            <person name="Shapiro H."/>
            <person name="Aerts A."/>
            <person name="Otillar R.P."/>
            <person name="Terry A.Y."/>
            <person name="Boore J.L."/>
            <person name="Simakov O."/>
            <person name="Marletaz F."/>
            <person name="Cho S.-J."/>
            <person name="Edsinger-Gonzales E."/>
            <person name="Havlak P."/>
            <person name="Kuo D.-H."/>
            <person name="Larsson T."/>
            <person name="Lv J."/>
            <person name="Arendt D."/>
            <person name="Savage R."/>
            <person name="Osoegawa K."/>
            <person name="de Jong P."/>
            <person name="Lindberg D.R."/>
            <person name="Seaver E.C."/>
            <person name="Weisblat D.A."/>
            <person name="Putnam N.H."/>
            <person name="Grigoriev I.V."/>
            <person name="Rokhsar D.S."/>
        </authorList>
    </citation>
    <scope>NUCLEOTIDE SEQUENCE</scope>
    <source>
        <strain evidence="19">I ESC-2004</strain>
    </source>
</reference>
<dbReference type="InterPro" id="IPR011160">
    <property type="entry name" value="Sphingomy_PDE"/>
</dbReference>
<reference evidence="17 19" key="2">
    <citation type="journal article" date="2013" name="Nature">
        <title>Insights into bilaterian evolution from three spiralian genomes.</title>
        <authorList>
            <person name="Simakov O."/>
            <person name="Marletaz F."/>
            <person name="Cho S.J."/>
            <person name="Edsinger-Gonzales E."/>
            <person name="Havlak P."/>
            <person name="Hellsten U."/>
            <person name="Kuo D.H."/>
            <person name="Larsson T."/>
            <person name="Lv J."/>
            <person name="Arendt D."/>
            <person name="Savage R."/>
            <person name="Osoegawa K."/>
            <person name="de Jong P."/>
            <person name="Grimwood J."/>
            <person name="Chapman J.A."/>
            <person name="Shapiro H."/>
            <person name="Aerts A."/>
            <person name="Otillar R.P."/>
            <person name="Terry A.Y."/>
            <person name="Boore J.L."/>
            <person name="Grigoriev I.V."/>
            <person name="Lindberg D.R."/>
            <person name="Seaver E.C."/>
            <person name="Weisblat D.A."/>
            <person name="Putnam N.H."/>
            <person name="Rokhsar D.S."/>
        </authorList>
    </citation>
    <scope>NUCLEOTIDE SEQUENCE</scope>
    <source>
        <strain evidence="17 19">I ESC-2004</strain>
    </source>
</reference>
<dbReference type="GO" id="GO:0004767">
    <property type="term" value="F:sphingomyelin phosphodiesterase activity"/>
    <property type="evidence" value="ECO:0007669"/>
    <property type="project" value="UniProtKB-UniRule"/>
</dbReference>
<evidence type="ECO:0000256" key="3">
    <source>
        <dbReference type="ARBA" id="ARBA00022525"/>
    </source>
</evidence>
<dbReference type="EnsemblMetazoa" id="CapteT207669">
    <property type="protein sequence ID" value="CapteP207669"/>
    <property type="gene ID" value="CapteG207669"/>
</dbReference>
<dbReference type="HOGENOM" id="CLU_014743_3_0_1"/>
<sequence length="561" mass="63975">MNTLGGFVAICLVAFSFSINWEEQISDIDIYADTNGTCAVCLLATRWVNENIDKNLTYADVRNSIIVACVVLLGQQARGDIMCPGLMDHYYPPIEHTLTLKPMDAPTLCVALHFCDQYDVINETSLYESQPRNSLHTEFDKYTQEPSISRARDDLIKVVQMTDVHVDYDYVTGTATDCGLYLCCREGDGYEGNGTAGHWGDMACNTPRRTVDLILRHVSEVIQPDFVLYSGDSPPHAMWEETQEIQLNYTQYLTEIFREGLPDTPVYPTIGNHDMYPTNLYYLALDTIQEVNREFFANWEDLAFLNDANRETVEKGGFFETLAMPGLRILSYNSVLAYAQNFYSLLNEDDPVYEEMKVFMKDTLLDAQSAGEKVIVVGHIPPGVFSLDAFAEWLNDVMVQFKDTIVLHVYGHTHNDHYTLFTDPESGSAESMFFIAPSVTPKTDRNPSIRVYWLDPEDFHVVDYHQLFINISAAGGVETEPPIEFAYSALDEYHLADMTPHSWRDLAERFERDDDLFDVYISRHTTQNGKTDDCDETCRRGFICEIQNLVFPEINKCKRAF</sequence>
<evidence type="ECO:0000256" key="12">
    <source>
        <dbReference type="PIRNR" id="PIRNR000948"/>
    </source>
</evidence>
<evidence type="ECO:0000259" key="16">
    <source>
        <dbReference type="PROSITE" id="PS50015"/>
    </source>
</evidence>
<evidence type="ECO:0000313" key="19">
    <source>
        <dbReference type="Proteomes" id="UP000014760"/>
    </source>
</evidence>
<evidence type="ECO:0000313" key="18">
    <source>
        <dbReference type="EnsemblMetazoa" id="CapteP207669"/>
    </source>
</evidence>
<evidence type="ECO:0000256" key="15">
    <source>
        <dbReference type="SAM" id="SignalP"/>
    </source>
</evidence>
<dbReference type="Gene3D" id="3.60.21.10">
    <property type="match status" value="1"/>
</dbReference>
<dbReference type="OrthoDB" id="6283087at2759"/>
<accession>R7UUN9</accession>
<dbReference type="InterPro" id="IPR041805">
    <property type="entry name" value="ASMase/PPN1_MPP"/>
</dbReference>
<keyword evidence="9" id="KW-0325">Glycoprotein</keyword>
<keyword evidence="19" id="KW-1185">Reference proteome</keyword>
<comment type="function">
    <text evidence="12">Converts sphingomyelin to ceramide.</text>
</comment>
<dbReference type="PROSITE" id="PS50015">
    <property type="entry name" value="SAP_B"/>
    <property type="match status" value="1"/>
</dbReference>
<dbReference type="SUPFAM" id="SSF56300">
    <property type="entry name" value="Metallo-dependent phosphatases"/>
    <property type="match status" value="1"/>
</dbReference>
<keyword evidence="10 12" id="KW-0326">Glycosidase</keyword>
<feature type="signal peptide" evidence="15">
    <location>
        <begin position="1"/>
        <end position="18"/>
    </location>
</feature>
<dbReference type="CDD" id="cd00842">
    <property type="entry name" value="MPP_ASMase"/>
    <property type="match status" value="1"/>
</dbReference>
<dbReference type="PANTHER" id="PTHR10340:SF58">
    <property type="entry name" value="SPHINGOMYELIN PHOSPHODIESTERASE A"/>
    <property type="match status" value="1"/>
</dbReference>
<dbReference type="PIRSF" id="PIRSF000948">
    <property type="entry name" value="Sphingomy_PDE"/>
    <property type="match status" value="1"/>
</dbReference>
<dbReference type="Proteomes" id="UP000014760">
    <property type="component" value="Unassembled WGS sequence"/>
</dbReference>
<feature type="binding site" evidence="13">
    <location>
        <position position="165"/>
    </location>
    <ligand>
        <name>Zn(2+)</name>
        <dbReference type="ChEBI" id="CHEBI:29105"/>
        <label>1</label>
    </ligand>
</feature>
<comment type="subcellular location">
    <subcellularLocation>
        <location evidence="1">Secreted</location>
    </subcellularLocation>
</comment>
<evidence type="ECO:0000256" key="14">
    <source>
        <dbReference type="PIRSR" id="PIRSR000948-2"/>
    </source>
</evidence>
<dbReference type="STRING" id="283909.R7UUN9"/>
<feature type="domain" description="Saposin B-type" evidence="16">
    <location>
        <begin position="34"/>
        <end position="119"/>
    </location>
</feature>
<dbReference type="Pfam" id="PF19272">
    <property type="entry name" value="ASMase_C"/>
    <property type="match status" value="1"/>
</dbReference>
<feature type="disulfide bond" evidence="14">
    <location>
        <begin position="69"/>
        <end position="83"/>
    </location>
</feature>
<name>R7UUN9_CAPTE</name>
<evidence type="ECO:0000256" key="8">
    <source>
        <dbReference type="ARBA" id="ARBA00023157"/>
    </source>
</evidence>
<dbReference type="PANTHER" id="PTHR10340">
    <property type="entry name" value="SPHINGOMYELIN PHOSPHODIESTERASE"/>
    <property type="match status" value="1"/>
</dbReference>
<feature type="binding site" evidence="13">
    <location>
        <position position="232"/>
    </location>
    <ligand>
        <name>Zn(2+)</name>
        <dbReference type="ChEBI" id="CHEBI:29105"/>
        <label>1</label>
    </ligand>
</feature>